<dbReference type="OrthoDB" id="5502359at2"/>
<feature type="signal peptide" evidence="1">
    <location>
        <begin position="1"/>
        <end position="31"/>
    </location>
</feature>
<evidence type="ECO:0000313" key="2">
    <source>
        <dbReference type="EMBL" id="TXD39904.1"/>
    </source>
</evidence>
<protein>
    <submittedName>
        <fullName evidence="2">Uncharacterized protein</fullName>
    </submittedName>
</protein>
<dbReference type="RefSeq" id="WP_146973682.1">
    <property type="nucleotide sequence ID" value="NZ_VOSL01000025.1"/>
</dbReference>
<keyword evidence="1" id="KW-0732">Signal</keyword>
<evidence type="ECO:0000256" key="1">
    <source>
        <dbReference type="SAM" id="SignalP"/>
    </source>
</evidence>
<organism evidence="2 3">
    <name type="scientific">Lujinxingia vulgaris</name>
    <dbReference type="NCBI Taxonomy" id="2600176"/>
    <lineage>
        <taxon>Bacteria</taxon>
        <taxon>Deltaproteobacteria</taxon>
        <taxon>Bradymonadales</taxon>
        <taxon>Lujinxingiaceae</taxon>
        <taxon>Lujinxingia</taxon>
    </lineage>
</organism>
<evidence type="ECO:0000313" key="3">
    <source>
        <dbReference type="Proteomes" id="UP000321046"/>
    </source>
</evidence>
<sequence length="259" mass="27923">MRSESLPILTRNILVAALMATGLLTGATAHAEDENLRRALPDAVEIRYRGLLQDESGAPISGVFPLEFNLYRDGMAAEPMWTERHYVSVIEGRYQVPLGSDEPLRAREVDGQRWLGVVLVGEGELLRDRITIARPGLPGESDTSASRVTRAEVADRAIEAERAVIAESADALGELTVEEIERLSNLALERLGQHIADPSAHEATARYKLGTNSQVLDGAGGRGGTHFSLKCPPGHVVTGLEGRAGRMLDSITAICTPLQ</sequence>
<name>A0A5C6XJU8_9DELT</name>
<accession>A0A5C6XJU8</accession>
<dbReference type="EMBL" id="VOSL01000025">
    <property type="protein sequence ID" value="TXD39904.1"/>
    <property type="molecule type" value="Genomic_DNA"/>
</dbReference>
<dbReference type="AlphaFoldDB" id="A0A5C6XJU8"/>
<proteinExistence type="predicted"/>
<comment type="caution">
    <text evidence="2">The sequence shown here is derived from an EMBL/GenBank/DDBJ whole genome shotgun (WGS) entry which is preliminary data.</text>
</comment>
<dbReference type="Proteomes" id="UP000321046">
    <property type="component" value="Unassembled WGS sequence"/>
</dbReference>
<reference evidence="2 3" key="1">
    <citation type="submission" date="2019-08" db="EMBL/GenBank/DDBJ databases">
        <title>Bradymonadales sp. TMQ2.</title>
        <authorList>
            <person name="Liang Q."/>
        </authorList>
    </citation>
    <scope>NUCLEOTIDE SEQUENCE [LARGE SCALE GENOMIC DNA]</scope>
    <source>
        <strain evidence="2 3">TMQ2</strain>
    </source>
</reference>
<dbReference type="Gene3D" id="2.100.10.30">
    <property type="entry name" value="Jacalin-like lectin domain"/>
    <property type="match status" value="1"/>
</dbReference>
<dbReference type="SUPFAM" id="SSF51101">
    <property type="entry name" value="Mannose-binding lectins"/>
    <property type="match status" value="1"/>
</dbReference>
<gene>
    <name evidence="2" type="ORF">FRC96_06435</name>
</gene>
<dbReference type="InterPro" id="IPR036404">
    <property type="entry name" value="Jacalin-like_lectin_dom_sf"/>
</dbReference>
<feature type="chain" id="PRO_5023137220" evidence="1">
    <location>
        <begin position="32"/>
        <end position="259"/>
    </location>
</feature>